<evidence type="ECO:0000259" key="6">
    <source>
        <dbReference type="Pfam" id="PF18052"/>
    </source>
</evidence>
<reference evidence="7" key="1">
    <citation type="submission" date="2019-03" db="EMBL/GenBank/DDBJ databases">
        <authorList>
            <person name="Mank J."/>
            <person name="Almeida P."/>
        </authorList>
    </citation>
    <scope>NUCLEOTIDE SEQUENCE</scope>
    <source>
        <strain evidence="7">78183</strain>
    </source>
</reference>
<evidence type="ECO:0000313" key="7">
    <source>
        <dbReference type="EMBL" id="VFU66093.1"/>
    </source>
</evidence>
<protein>
    <recommendedName>
        <fullName evidence="6">Disease resistance N-terminal domain-containing protein</fullName>
    </recommendedName>
</protein>
<keyword evidence="1" id="KW-0677">Repeat</keyword>
<feature type="coiled-coil region" evidence="4">
    <location>
        <begin position="28"/>
        <end position="55"/>
    </location>
</feature>
<dbReference type="GO" id="GO:0000166">
    <property type="term" value="F:nucleotide binding"/>
    <property type="evidence" value="ECO:0007669"/>
    <property type="project" value="UniProtKB-KW"/>
</dbReference>
<organism evidence="7">
    <name type="scientific">Salix viminalis</name>
    <name type="common">Common osier</name>
    <name type="synonym">Basket willow</name>
    <dbReference type="NCBI Taxonomy" id="40686"/>
    <lineage>
        <taxon>Eukaryota</taxon>
        <taxon>Viridiplantae</taxon>
        <taxon>Streptophyta</taxon>
        <taxon>Embryophyta</taxon>
        <taxon>Tracheophyta</taxon>
        <taxon>Spermatophyta</taxon>
        <taxon>Magnoliopsida</taxon>
        <taxon>eudicotyledons</taxon>
        <taxon>Gunneridae</taxon>
        <taxon>Pentapetalae</taxon>
        <taxon>rosids</taxon>
        <taxon>fabids</taxon>
        <taxon>Malpighiales</taxon>
        <taxon>Salicaceae</taxon>
        <taxon>Saliceae</taxon>
        <taxon>Salix</taxon>
    </lineage>
</organism>
<feature type="domain" description="Disease resistance N-terminal" evidence="6">
    <location>
        <begin position="6"/>
        <end position="55"/>
    </location>
</feature>
<accession>A0A6N2NID6</accession>
<dbReference type="EMBL" id="CAADRP010002325">
    <property type="protein sequence ID" value="VFU66093.1"/>
    <property type="molecule type" value="Genomic_DNA"/>
</dbReference>
<keyword evidence="3" id="KW-0611">Plant defense</keyword>
<evidence type="ECO:0000256" key="2">
    <source>
        <dbReference type="ARBA" id="ARBA00022741"/>
    </source>
</evidence>
<evidence type="ECO:0000256" key="3">
    <source>
        <dbReference type="ARBA" id="ARBA00022821"/>
    </source>
</evidence>
<dbReference type="Pfam" id="PF18052">
    <property type="entry name" value="Rx_N"/>
    <property type="match status" value="1"/>
</dbReference>
<keyword evidence="2" id="KW-0547">Nucleotide-binding</keyword>
<feature type="region of interest" description="Disordered" evidence="5">
    <location>
        <begin position="59"/>
        <end position="90"/>
    </location>
</feature>
<dbReference type="AlphaFoldDB" id="A0A6N2NID6"/>
<evidence type="ECO:0000256" key="1">
    <source>
        <dbReference type="ARBA" id="ARBA00022737"/>
    </source>
</evidence>
<evidence type="ECO:0000256" key="5">
    <source>
        <dbReference type="SAM" id="MobiDB-lite"/>
    </source>
</evidence>
<proteinExistence type="predicted"/>
<sequence length="140" mass="15225">MADALVSVILEQLSLIIAQKVQKEVGLVADVKNEVRKLESNFQAIQAVLADAEQSIGTERLANDSTGGSSSDASPPKGFAASENSRQNNAIKSFNNPRIHDEFMGVAFMPVDRWCCCDIRKTMAEARIRKVPACSLIDCI</sequence>
<gene>
    <name evidence="7" type="ORF">SVIM_LOCUS510735</name>
</gene>
<dbReference type="GO" id="GO:0006952">
    <property type="term" value="P:defense response"/>
    <property type="evidence" value="ECO:0007669"/>
    <property type="project" value="UniProtKB-KW"/>
</dbReference>
<evidence type="ECO:0000256" key="4">
    <source>
        <dbReference type="SAM" id="Coils"/>
    </source>
</evidence>
<dbReference type="Gene3D" id="1.20.5.4130">
    <property type="match status" value="1"/>
</dbReference>
<keyword evidence="4" id="KW-0175">Coiled coil</keyword>
<feature type="compositionally biased region" description="Polar residues" evidence="5">
    <location>
        <begin position="63"/>
        <end position="73"/>
    </location>
</feature>
<dbReference type="InterPro" id="IPR041118">
    <property type="entry name" value="Rx_N"/>
</dbReference>
<name>A0A6N2NID6_SALVM</name>